<dbReference type="Gene3D" id="1.10.150.120">
    <property type="entry name" value="[2Fe-2S]-binding domain"/>
    <property type="match status" value="1"/>
</dbReference>
<accession>A0AAX4L3G9</accession>
<dbReference type="InterPro" id="IPR012675">
    <property type="entry name" value="Beta-grasp_dom_sf"/>
</dbReference>
<dbReference type="GO" id="GO:0051537">
    <property type="term" value="F:2 iron, 2 sulfur cluster binding"/>
    <property type="evidence" value="ECO:0007669"/>
    <property type="project" value="UniProtKB-KW"/>
</dbReference>
<dbReference type="InterPro" id="IPR001041">
    <property type="entry name" value="2Fe-2S_ferredoxin-type"/>
</dbReference>
<dbReference type="GO" id="GO:0016903">
    <property type="term" value="F:oxidoreductase activity, acting on the aldehyde or oxo group of donors"/>
    <property type="evidence" value="ECO:0007669"/>
    <property type="project" value="TreeGrafter"/>
</dbReference>
<keyword evidence="5" id="KW-0411">Iron-sulfur</keyword>
<sequence length="164" mass="17851">MSETKFRKKITFKLNGKEVTTSVDTRLTLLDLLRDTFRLTSPKRGCDETVCGACAVLVNNRAICSCTMLAVEVDGSEVITLEGLGSENNLDPLQEAFIKFDALQCGFCTSGQIISAKSLILNMKGEVSDEDIKEALSGNICRCGAYNNILQAVKYVIKKGGKEV</sequence>
<dbReference type="Proteomes" id="UP001432202">
    <property type="component" value="Chromosome"/>
</dbReference>
<keyword evidence="2" id="KW-0479">Metal-binding</keyword>
<dbReference type="EMBL" id="CP146016">
    <property type="protein sequence ID" value="WWQ61213.1"/>
    <property type="molecule type" value="Genomic_DNA"/>
</dbReference>
<gene>
    <name evidence="7" type="ORF">V6M85_03785</name>
</gene>
<dbReference type="PANTHER" id="PTHR45331">
    <property type="entry name" value="OXIDOREDUCTASE, IRON-SULPHUR BINDING SUBUNIT-RELATED-RELATED"/>
    <property type="match status" value="1"/>
</dbReference>
<dbReference type="InterPro" id="IPR052914">
    <property type="entry name" value="Aldehyde_Oxdr_Iron-Sulfur"/>
</dbReference>
<evidence type="ECO:0000256" key="1">
    <source>
        <dbReference type="ARBA" id="ARBA00022714"/>
    </source>
</evidence>
<dbReference type="Pfam" id="PF01799">
    <property type="entry name" value="Fer2_2"/>
    <property type="match status" value="1"/>
</dbReference>
<keyword evidence="1" id="KW-0001">2Fe-2S</keyword>
<dbReference type="GO" id="GO:0046872">
    <property type="term" value="F:metal ion binding"/>
    <property type="evidence" value="ECO:0007669"/>
    <property type="project" value="UniProtKB-KW"/>
</dbReference>
<dbReference type="GeneID" id="89335859"/>
<dbReference type="InterPro" id="IPR036010">
    <property type="entry name" value="2Fe-2S_ferredoxin-like_sf"/>
</dbReference>
<organism evidence="7 8">
    <name type="scientific">Sulfolobus tengchongensis</name>
    <dbReference type="NCBI Taxonomy" id="207809"/>
    <lineage>
        <taxon>Archaea</taxon>
        <taxon>Thermoproteota</taxon>
        <taxon>Thermoprotei</taxon>
        <taxon>Sulfolobales</taxon>
        <taxon>Sulfolobaceae</taxon>
        <taxon>Sulfolobus</taxon>
    </lineage>
</organism>
<feature type="domain" description="2Fe-2S ferredoxin-type" evidence="6">
    <location>
        <begin position="8"/>
        <end position="84"/>
    </location>
</feature>
<dbReference type="SUPFAM" id="SSF54292">
    <property type="entry name" value="2Fe-2S ferredoxin-like"/>
    <property type="match status" value="1"/>
</dbReference>
<dbReference type="SUPFAM" id="SSF47741">
    <property type="entry name" value="CO dehydrogenase ISP C-domain like"/>
    <property type="match status" value="1"/>
</dbReference>
<dbReference type="FunFam" id="3.10.20.30:FF:000020">
    <property type="entry name" value="Xanthine dehydrogenase iron-sulfur subunit"/>
    <property type="match status" value="1"/>
</dbReference>
<evidence type="ECO:0000256" key="3">
    <source>
        <dbReference type="ARBA" id="ARBA00023002"/>
    </source>
</evidence>
<evidence type="ECO:0000256" key="5">
    <source>
        <dbReference type="ARBA" id="ARBA00023014"/>
    </source>
</evidence>
<dbReference type="PANTHER" id="PTHR45331:SF2">
    <property type="entry name" value="OXIDOREDUCTASE WITH IRON-SULFUR SUBUNIT"/>
    <property type="match status" value="1"/>
</dbReference>
<dbReference type="Pfam" id="PF00111">
    <property type="entry name" value="Fer2"/>
    <property type="match status" value="1"/>
</dbReference>
<dbReference type="PROSITE" id="PS51085">
    <property type="entry name" value="2FE2S_FER_2"/>
    <property type="match status" value="1"/>
</dbReference>
<keyword evidence="3" id="KW-0560">Oxidoreductase</keyword>
<evidence type="ECO:0000256" key="2">
    <source>
        <dbReference type="ARBA" id="ARBA00022723"/>
    </source>
</evidence>
<dbReference type="Gene3D" id="3.10.20.30">
    <property type="match status" value="1"/>
</dbReference>
<keyword evidence="8" id="KW-1185">Reference proteome</keyword>
<dbReference type="AlphaFoldDB" id="A0AAX4L3G9"/>
<reference evidence="7 8" key="1">
    <citation type="submission" date="2024-02" db="EMBL/GenBank/DDBJ databases">
        <title>STSV induces naive adaptation in Sulfolobus.</title>
        <authorList>
            <person name="Xiang X."/>
            <person name="Song M."/>
        </authorList>
    </citation>
    <scope>NUCLEOTIDE SEQUENCE [LARGE SCALE GENOMIC DNA]</scope>
    <source>
        <strain evidence="7 8">RT2</strain>
    </source>
</reference>
<evidence type="ECO:0000313" key="7">
    <source>
        <dbReference type="EMBL" id="WWQ61213.1"/>
    </source>
</evidence>
<dbReference type="InterPro" id="IPR036884">
    <property type="entry name" value="2Fe-2S-bd_dom_sf"/>
</dbReference>
<dbReference type="InterPro" id="IPR002888">
    <property type="entry name" value="2Fe-2S-bd"/>
</dbReference>
<proteinExistence type="predicted"/>
<keyword evidence="4" id="KW-0408">Iron</keyword>
<evidence type="ECO:0000256" key="4">
    <source>
        <dbReference type="ARBA" id="ARBA00023004"/>
    </source>
</evidence>
<protein>
    <submittedName>
        <fullName evidence="7">(2Fe-2S)-binding protein</fullName>
    </submittedName>
</protein>
<evidence type="ECO:0000313" key="8">
    <source>
        <dbReference type="Proteomes" id="UP001432202"/>
    </source>
</evidence>
<evidence type="ECO:0000259" key="6">
    <source>
        <dbReference type="PROSITE" id="PS51085"/>
    </source>
</evidence>
<name>A0AAX4L3G9_9CREN</name>
<dbReference type="RefSeq" id="WP_338603174.1">
    <property type="nucleotide sequence ID" value="NZ_CP146016.1"/>
</dbReference>